<evidence type="ECO:0000256" key="1">
    <source>
        <dbReference type="SAM" id="Coils"/>
    </source>
</evidence>
<organism evidence="3">
    <name type="scientific">Eutreptiella gymnastica</name>
    <dbReference type="NCBI Taxonomy" id="73025"/>
    <lineage>
        <taxon>Eukaryota</taxon>
        <taxon>Discoba</taxon>
        <taxon>Euglenozoa</taxon>
        <taxon>Euglenida</taxon>
        <taxon>Spirocuta</taxon>
        <taxon>Euglenophyceae</taxon>
        <taxon>Eutreptiales</taxon>
        <taxon>Eutreptiaceae</taxon>
        <taxon>Eutreptiella</taxon>
    </lineage>
</organism>
<evidence type="ECO:0000313" key="3">
    <source>
        <dbReference type="EMBL" id="CAE0828817.1"/>
    </source>
</evidence>
<accession>A0A7S4LH74</accession>
<name>A0A7S4LH74_9EUGL</name>
<feature type="region of interest" description="Disordered" evidence="2">
    <location>
        <begin position="671"/>
        <end position="704"/>
    </location>
</feature>
<dbReference type="AlphaFoldDB" id="A0A7S4LH74"/>
<gene>
    <name evidence="3" type="ORF">EGYM00163_LOCUS40095</name>
</gene>
<proteinExistence type="predicted"/>
<feature type="compositionally biased region" description="Low complexity" evidence="2">
    <location>
        <begin position="680"/>
        <end position="689"/>
    </location>
</feature>
<feature type="coiled-coil region" evidence="1">
    <location>
        <begin position="243"/>
        <end position="352"/>
    </location>
</feature>
<evidence type="ECO:0000256" key="2">
    <source>
        <dbReference type="SAM" id="MobiDB-lite"/>
    </source>
</evidence>
<reference evidence="3" key="1">
    <citation type="submission" date="2021-01" db="EMBL/GenBank/DDBJ databases">
        <authorList>
            <person name="Corre E."/>
            <person name="Pelletier E."/>
            <person name="Niang G."/>
            <person name="Scheremetjew M."/>
            <person name="Finn R."/>
            <person name="Kale V."/>
            <person name="Holt S."/>
            <person name="Cochrane G."/>
            <person name="Meng A."/>
            <person name="Brown T."/>
            <person name="Cohen L."/>
        </authorList>
    </citation>
    <scope>NUCLEOTIDE SEQUENCE</scope>
    <source>
        <strain evidence="3">CCMP1594</strain>
    </source>
</reference>
<dbReference type="EMBL" id="HBJA01116568">
    <property type="protein sequence ID" value="CAE0828817.1"/>
    <property type="molecule type" value="Transcribed_RNA"/>
</dbReference>
<keyword evidence="1" id="KW-0175">Coiled coil</keyword>
<protein>
    <submittedName>
        <fullName evidence="3">Uncharacterized protein</fullName>
    </submittedName>
</protein>
<sequence>MPQEGGKQPEGDPTTYDSLITSTVPADQLWPSHRRANPKGLDELRTLLRTVSRDPTMNDLFRNNLEMASDKLEELVASWTSVDQDLRIDSCEVPNAYSQLAVETLISVNSQIAEMDEIIQRTDEICEAIAKKKRMLDVAWAEPTKHAREETLSRETEQNDGFKLGWRGRWWKHERRTDCDDILAVKLEQWMQAENKDEVGDNQIELLYSLLGHLKAKLSVLQRMETFKCELAIPKHTDLSILLDAKKKLRADLESDLERCKSAKERHEMTDKEQTNEFGRSMNEMSMSLEDTDNALKRTREEMENHIAKYQKDLCSQDPEVMRLTRIVAELRQQLKEREAELEETRRQTQLRLEAQFKEEQHRLEGVLMHLQGSCSDLQASQELQAMNEQQRKATLTRQLAKAKYDIETLENSLVACNRTMSLIEMQQNFVALTQSALLQYEQKTYIRSSPIIPVINMKAMEVAVELYELLNFLAAEKTQRVQSINKTRESRTMLLEFCVDTQDPNAHKHEQILSELNVMRDHLLQDVDSHGAMILQLASSCSGMQLTNAERPPDVSCNNTLRCLQERAPQFFELMNSSGAYIKSPGKLQADRAGLSRYVKAKRHITSPIKPQYEIAAGTHSTMSPSTSLDASSPKLLEIDDIPAEGLLLNSPPKGQLIAAAAAPADAAQSISRRRRRLNPQNLNPGRPVEFHRTEFDVQQLLP</sequence>